<sequence length="294" mass="31615">MTGFGTRAGPWADGRLDIEGHRGAMGLVPENTLEGFLAAIRLGVSGLELDVRLSGDGTVVVWHDPVLLDGRCVPTEEDLIGARVDDLTVRQLRTIDIGSLVRPDLPDQRAVPGARIVTLSELLEACADADVWWTIELKSNPLDAREVDRRRSFVDSVLAVIHAAGIERRCFVHSFDWAVLEVSHELAPDVLRSALADVGDTFAAGSPWLGSVPWEDHGGDLAGAVARLGAHVVSPDHRSVDAALVDRAHTLGLGVLPWTVNEPADVRRVVDAGADGLVTDYPDRVLALTRHGRT</sequence>
<evidence type="ECO:0000259" key="1">
    <source>
        <dbReference type="PROSITE" id="PS51704"/>
    </source>
</evidence>
<evidence type="ECO:0000313" key="3">
    <source>
        <dbReference type="Proteomes" id="UP000019489"/>
    </source>
</evidence>
<dbReference type="Pfam" id="PF03009">
    <property type="entry name" value="GDPD"/>
    <property type="match status" value="1"/>
</dbReference>
<name>W9G9J8_9MICO</name>
<feature type="domain" description="GP-PDE" evidence="1">
    <location>
        <begin position="16"/>
        <end position="289"/>
    </location>
</feature>
<dbReference type="PROSITE" id="PS51704">
    <property type="entry name" value="GP_PDE"/>
    <property type="match status" value="1"/>
</dbReference>
<dbReference type="InterPro" id="IPR030395">
    <property type="entry name" value="GP_PDE_dom"/>
</dbReference>
<dbReference type="PANTHER" id="PTHR46211:SF14">
    <property type="entry name" value="GLYCEROPHOSPHODIESTER PHOSPHODIESTERASE"/>
    <property type="match status" value="1"/>
</dbReference>
<dbReference type="eggNOG" id="COG0584">
    <property type="taxonomic scope" value="Bacteria"/>
</dbReference>
<dbReference type="GO" id="GO:0008081">
    <property type="term" value="F:phosphoric diester hydrolase activity"/>
    <property type="evidence" value="ECO:0007669"/>
    <property type="project" value="InterPro"/>
</dbReference>
<comment type="caution">
    <text evidence="2">The sequence shown here is derived from an EMBL/GenBank/DDBJ whole genome shotgun (WGS) entry which is preliminary data.</text>
</comment>
<reference evidence="2 3" key="1">
    <citation type="submission" date="2013-08" db="EMBL/GenBank/DDBJ databases">
        <title>Intrasporangium oryzae NRRL B-24470.</title>
        <authorList>
            <person name="Liu H."/>
            <person name="Wang G."/>
        </authorList>
    </citation>
    <scope>NUCLEOTIDE SEQUENCE [LARGE SCALE GENOMIC DNA]</scope>
    <source>
        <strain evidence="2 3">NRRL B-24470</strain>
    </source>
</reference>
<proteinExistence type="predicted"/>
<dbReference type="EMBL" id="AWSA01000006">
    <property type="protein sequence ID" value="EWT02881.1"/>
    <property type="molecule type" value="Genomic_DNA"/>
</dbReference>
<dbReference type="PATRIC" id="fig|1386089.3.peg.745"/>
<dbReference type="PANTHER" id="PTHR46211">
    <property type="entry name" value="GLYCEROPHOSPHORYL DIESTER PHOSPHODIESTERASE"/>
    <property type="match status" value="1"/>
</dbReference>
<dbReference type="InterPro" id="IPR017946">
    <property type="entry name" value="PLC-like_Pdiesterase_TIM-brl"/>
</dbReference>
<dbReference type="Proteomes" id="UP000019489">
    <property type="component" value="Unassembled WGS sequence"/>
</dbReference>
<accession>W9G9J8</accession>
<gene>
    <name evidence="2" type="ORF">N865_00600</name>
</gene>
<dbReference type="Gene3D" id="3.20.20.190">
    <property type="entry name" value="Phosphatidylinositol (PI) phosphodiesterase"/>
    <property type="match status" value="1"/>
</dbReference>
<dbReference type="GO" id="GO:0006629">
    <property type="term" value="P:lipid metabolic process"/>
    <property type="evidence" value="ECO:0007669"/>
    <property type="project" value="InterPro"/>
</dbReference>
<dbReference type="SUPFAM" id="SSF51695">
    <property type="entry name" value="PLC-like phosphodiesterases"/>
    <property type="match status" value="1"/>
</dbReference>
<protein>
    <submittedName>
        <fullName evidence="2">Glycerophosphodiester phosphodiesterase</fullName>
    </submittedName>
</protein>
<evidence type="ECO:0000313" key="2">
    <source>
        <dbReference type="EMBL" id="EWT02881.1"/>
    </source>
</evidence>
<dbReference type="AlphaFoldDB" id="W9G9J8"/>
<organism evidence="2 3">
    <name type="scientific">Intrasporangium oryzae NRRL B-24470</name>
    <dbReference type="NCBI Taxonomy" id="1386089"/>
    <lineage>
        <taxon>Bacteria</taxon>
        <taxon>Bacillati</taxon>
        <taxon>Actinomycetota</taxon>
        <taxon>Actinomycetes</taxon>
        <taxon>Micrococcales</taxon>
        <taxon>Intrasporangiaceae</taxon>
        <taxon>Intrasporangium</taxon>
    </lineage>
</organism>
<dbReference type="STRING" id="1386089.N865_00600"/>
<keyword evidence="3" id="KW-1185">Reference proteome</keyword>